<sequence>MELLVVGRNNYSRFGEEVLLKVVVQAIPTYAMSCFKLPTTLCNQIESMMANFSWGSTSFGNSIHWKNWNSLCKAKIHGGLGFRNFIHFNQALLGKQAWRLLEFPNSLLNRILHHGYFLNGHFLRAKSGTCPSLTWKSIVWGNELLVK</sequence>
<dbReference type="Proteomes" id="UP000596661">
    <property type="component" value="Chromosome 7"/>
</dbReference>
<dbReference type="EnsemblPlants" id="evm.model.07.1209">
    <property type="protein sequence ID" value="cds.evm.model.07.1209"/>
    <property type="gene ID" value="evm.TU.07.1209"/>
</dbReference>
<dbReference type="OMA" id="SENWIPR"/>
<proteinExistence type="predicted"/>
<accession>A0A803Q1R6</accession>
<protein>
    <submittedName>
        <fullName evidence="1">Uncharacterized protein</fullName>
    </submittedName>
</protein>
<dbReference type="PANTHER" id="PTHR33116:SF86">
    <property type="entry name" value="REVERSE TRANSCRIPTASE DOMAIN-CONTAINING PROTEIN"/>
    <property type="match status" value="1"/>
</dbReference>
<keyword evidence="2" id="KW-1185">Reference proteome</keyword>
<reference evidence="1" key="1">
    <citation type="submission" date="2018-11" db="EMBL/GenBank/DDBJ databases">
        <authorList>
            <person name="Grassa J C."/>
        </authorList>
    </citation>
    <scope>NUCLEOTIDE SEQUENCE [LARGE SCALE GENOMIC DNA]</scope>
</reference>
<reference evidence="1" key="2">
    <citation type="submission" date="2021-03" db="UniProtKB">
        <authorList>
            <consortium name="EnsemblPlants"/>
        </authorList>
    </citation>
    <scope>IDENTIFICATION</scope>
</reference>
<organism evidence="1 2">
    <name type="scientific">Cannabis sativa</name>
    <name type="common">Hemp</name>
    <name type="synonym">Marijuana</name>
    <dbReference type="NCBI Taxonomy" id="3483"/>
    <lineage>
        <taxon>Eukaryota</taxon>
        <taxon>Viridiplantae</taxon>
        <taxon>Streptophyta</taxon>
        <taxon>Embryophyta</taxon>
        <taxon>Tracheophyta</taxon>
        <taxon>Spermatophyta</taxon>
        <taxon>Magnoliopsida</taxon>
        <taxon>eudicotyledons</taxon>
        <taxon>Gunneridae</taxon>
        <taxon>Pentapetalae</taxon>
        <taxon>rosids</taxon>
        <taxon>fabids</taxon>
        <taxon>Rosales</taxon>
        <taxon>Cannabaceae</taxon>
        <taxon>Cannabis</taxon>
    </lineage>
</organism>
<dbReference type="EMBL" id="UZAU01000655">
    <property type="status" value="NOT_ANNOTATED_CDS"/>
    <property type="molecule type" value="Genomic_DNA"/>
</dbReference>
<dbReference type="Gramene" id="evm.model.07.1209">
    <property type="protein sequence ID" value="cds.evm.model.07.1209"/>
    <property type="gene ID" value="evm.TU.07.1209"/>
</dbReference>
<name>A0A803Q1R6_CANSA</name>
<evidence type="ECO:0000313" key="2">
    <source>
        <dbReference type="Proteomes" id="UP000596661"/>
    </source>
</evidence>
<dbReference type="PANTHER" id="PTHR33116">
    <property type="entry name" value="REVERSE TRANSCRIPTASE ZINC-BINDING DOMAIN-CONTAINING PROTEIN-RELATED-RELATED"/>
    <property type="match status" value="1"/>
</dbReference>
<dbReference type="AlphaFoldDB" id="A0A803Q1R6"/>
<evidence type="ECO:0000313" key="1">
    <source>
        <dbReference type="EnsemblPlants" id="cds.evm.model.07.1209"/>
    </source>
</evidence>